<evidence type="ECO:0000256" key="4">
    <source>
        <dbReference type="ARBA" id="ARBA00022692"/>
    </source>
</evidence>
<dbReference type="AlphaFoldDB" id="A0A6I4TQQ5"/>
<keyword evidence="6 9" id="KW-0472">Membrane</keyword>
<comment type="caution">
    <text evidence="10">The sequence shown here is derived from an EMBL/GenBank/DDBJ whole genome shotgun (WGS) entry which is preliminary data.</text>
</comment>
<evidence type="ECO:0000256" key="9">
    <source>
        <dbReference type="RuleBase" id="RU362097"/>
    </source>
</evidence>
<name>A0A6I4TQQ5_9SPHN</name>
<sequence length="482" mass="50004">MTQRLVLISVLALAACAPVPGEIARLQPVENLAARHSLATTAPAAWPGRIWWTDYGDPQLAALIEEARAGSPDIAAATARMRQADALARQAGAALLPTLGVAADVGLNKQSYNNGIPADFVPKGWNDTGRLSINAGFDPDLWGRNRAALAAATSQAQAAAVDREQALLMLSTGIAGAYADLAQLFSQRDLAERTLAIRDEAVKLTGDRVTIGLDNRGVMQLAESRQSSARMELAATDEAIALTRNRLAALIGAGPDRGRAITAPEIAAFQPHGLPAQIALDLVGRRPDIVSARLRAEAATAQIRSARAAFYPNINIAGLFGLQSLGLSNLFDGGSTYGSVGPALSLPLFNRGALTGQLRGAEAGSDLAVANYDATLVAAVREAADAAASIGSLEQQLAHAKTALAGANGAHDITLQRYRGGLGTYLDVLAAEDAVIAARRAVADLQVRAFTLDIALVRALGGGFAEASLHQAQIAQTGHDHG</sequence>
<dbReference type="RefSeq" id="WP_161389399.1">
    <property type="nucleotide sequence ID" value="NZ_JBHSCP010000001.1"/>
</dbReference>
<keyword evidence="11" id="KW-1185">Reference proteome</keyword>
<evidence type="ECO:0000313" key="10">
    <source>
        <dbReference type="EMBL" id="MXO97689.1"/>
    </source>
</evidence>
<evidence type="ECO:0000256" key="6">
    <source>
        <dbReference type="ARBA" id="ARBA00023136"/>
    </source>
</evidence>
<keyword evidence="5" id="KW-0732">Signal</keyword>
<reference evidence="10 11" key="1">
    <citation type="submission" date="2019-12" db="EMBL/GenBank/DDBJ databases">
        <title>Genomic-based taxomic classification of the family Erythrobacteraceae.</title>
        <authorList>
            <person name="Xu L."/>
        </authorList>
    </citation>
    <scope>NUCLEOTIDE SEQUENCE [LARGE SCALE GENOMIC DNA]</scope>
    <source>
        <strain evidence="10 11">S36</strain>
    </source>
</reference>
<evidence type="ECO:0000313" key="11">
    <source>
        <dbReference type="Proteomes" id="UP000469430"/>
    </source>
</evidence>
<dbReference type="EMBL" id="WTYJ01000001">
    <property type="protein sequence ID" value="MXO97689.1"/>
    <property type="molecule type" value="Genomic_DNA"/>
</dbReference>
<evidence type="ECO:0000256" key="1">
    <source>
        <dbReference type="ARBA" id="ARBA00004370"/>
    </source>
</evidence>
<protein>
    <submittedName>
        <fullName evidence="10">Efflux transporter outer membrane subunit</fullName>
    </submittedName>
</protein>
<dbReference type="InterPro" id="IPR003423">
    <property type="entry name" value="OMP_efflux"/>
</dbReference>
<proteinExistence type="inferred from homology"/>
<gene>
    <name evidence="10" type="ORF">GRI97_01635</name>
</gene>
<dbReference type="SUPFAM" id="SSF56954">
    <property type="entry name" value="Outer membrane efflux proteins (OEP)"/>
    <property type="match status" value="1"/>
</dbReference>
<dbReference type="Gene3D" id="2.20.200.10">
    <property type="entry name" value="Outer membrane efflux proteins (OEP)"/>
    <property type="match status" value="1"/>
</dbReference>
<evidence type="ECO:0000256" key="5">
    <source>
        <dbReference type="ARBA" id="ARBA00022729"/>
    </source>
</evidence>
<keyword evidence="7 9" id="KW-0564">Palmitate</keyword>
<dbReference type="InterPro" id="IPR010131">
    <property type="entry name" value="MdtP/NodT-like"/>
</dbReference>
<dbReference type="GO" id="GO:0005886">
    <property type="term" value="C:plasma membrane"/>
    <property type="evidence" value="ECO:0007669"/>
    <property type="project" value="UniProtKB-SubCell"/>
</dbReference>
<keyword evidence="4 9" id="KW-0812">Transmembrane</keyword>
<evidence type="ECO:0000256" key="7">
    <source>
        <dbReference type="ARBA" id="ARBA00023139"/>
    </source>
</evidence>
<dbReference type="PANTHER" id="PTHR30203">
    <property type="entry name" value="OUTER MEMBRANE CATION EFFLUX PROTEIN"/>
    <property type="match status" value="1"/>
</dbReference>
<comment type="similarity">
    <text evidence="2 9">Belongs to the outer membrane factor (OMF) (TC 1.B.17) family.</text>
</comment>
<dbReference type="PANTHER" id="PTHR30203:SF20">
    <property type="entry name" value="MULTIDRUG RESISTANCE OUTER MEMBRANE PROTEIN MDTP-RELATED"/>
    <property type="match status" value="1"/>
</dbReference>
<keyword evidence="8 9" id="KW-0449">Lipoprotein</keyword>
<comment type="subcellular location">
    <subcellularLocation>
        <location evidence="9">Cell membrane</location>
        <topology evidence="9">Lipid-anchor</topology>
    </subcellularLocation>
    <subcellularLocation>
        <location evidence="1">Membrane</location>
    </subcellularLocation>
</comment>
<evidence type="ECO:0000256" key="2">
    <source>
        <dbReference type="ARBA" id="ARBA00007613"/>
    </source>
</evidence>
<organism evidence="10 11">
    <name type="scientific">Croceibacterium xixiisoli</name>
    <dbReference type="NCBI Taxonomy" id="1476466"/>
    <lineage>
        <taxon>Bacteria</taxon>
        <taxon>Pseudomonadati</taxon>
        <taxon>Pseudomonadota</taxon>
        <taxon>Alphaproteobacteria</taxon>
        <taxon>Sphingomonadales</taxon>
        <taxon>Erythrobacteraceae</taxon>
        <taxon>Croceibacterium</taxon>
    </lineage>
</organism>
<evidence type="ECO:0000256" key="3">
    <source>
        <dbReference type="ARBA" id="ARBA00022452"/>
    </source>
</evidence>
<dbReference type="Gene3D" id="1.20.1600.10">
    <property type="entry name" value="Outer membrane efflux proteins (OEP)"/>
    <property type="match status" value="1"/>
</dbReference>
<dbReference type="GO" id="GO:0015562">
    <property type="term" value="F:efflux transmembrane transporter activity"/>
    <property type="evidence" value="ECO:0007669"/>
    <property type="project" value="InterPro"/>
</dbReference>
<dbReference type="NCBIfam" id="TIGR01845">
    <property type="entry name" value="outer_NodT"/>
    <property type="match status" value="1"/>
</dbReference>
<accession>A0A6I4TQQ5</accession>
<dbReference type="Pfam" id="PF02321">
    <property type="entry name" value="OEP"/>
    <property type="match status" value="2"/>
</dbReference>
<dbReference type="OrthoDB" id="7181739at2"/>
<dbReference type="PROSITE" id="PS51257">
    <property type="entry name" value="PROKAR_LIPOPROTEIN"/>
    <property type="match status" value="1"/>
</dbReference>
<keyword evidence="3 9" id="KW-1134">Transmembrane beta strand</keyword>
<evidence type="ECO:0000256" key="8">
    <source>
        <dbReference type="ARBA" id="ARBA00023288"/>
    </source>
</evidence>
<dbReference type="Proteomes" id="UP000469430">
    <property type="component" value="Unassembled WGS sequence"/>
</dbReference>